<name>A0A7F5QWH6_AGRPL</name>
<dbReference type="GO" id="GO:0005615">
    <property type="term" value="C:extracellular space"/>
    <property type="evidence" value="ECO:0007669"/>
    <property type="project" value="TreeGrafter"/>
</dbReference>
<dbReference type="PROSITE" id="PS51257">
    <property type="entry name" value="PROKAR_LIPOPROTEIN"/>
    <property type="match status" value="1"/>
</dbReference>
<dbReference type="GeneID" id="108736920"/>
<dbReference type="RefSeq" id="XP_025829476.1">
    <property type="nucleotide sequence ID" value="XM_025973691.1"/>
</dbReference>
<gene>
    <name evidence="6" type="primary">LOC108736920</name>
</gene>
<protein>
    <submittedName>
        <fullName evidence="6">Uncharacterized protein LOC108736920 isoform X1</fullName>
    </submittedName>
</protein>
<dbReference type="InterPro" id="IPR010562">
    <property type="entry name" value="Haemolymph_juvenile_hormone-bd"/>
</dbReference>
<proteinExistence type="inferred from homology"/>
<evidence type="ECO:0000256" key="2">
    <source>
        <dbReference type="ARBA" id="ARBA00023108"/>
    </source>
</evidence>
<keyword evidence="2" id="KW-0090">Biological rhythms</keyword>
<feature type="signal peptide" evidence="4">
    <location>
        <begin position="1"/>
        <end position="21"/>
    </location>
</feature>
<dbReference type="SMART" id="SM00700">
    <property type="entry name" value="JHBP"/>
    <property type="match status" value="1"/>
</dbReference>
<dbReference type="InterPro" id="IPR038606">
    <property type="entry name" value="To_sf"/>
</dbReference>
<dbReference type="Pfam" id="PF06585">
    <property type="entry name" value="JHBP"/>
    <property type="match status" value="1"/>
</dbReference>
<evidence type="ECO:0000313" key="6">
    <source>
        <dbReference type="RefSeq" id="XP_025829476.1"/>
    </source>
</evidence>
<comment type="similarity">
    <text evidence="3">Belongs to the TO family.</text>
</comment>
<dbReference type="OrthoDB" id="7419171at2759"/>
<dbReference type="AlphaFoldDB" id="A0A7F5QWH6"/>
<evidence type="ECO:0000256" key="3">
    <source>
        <dbReference type="ARBA" id="ARBA00060902"/>
    </source>
</evidence>
<reference evidence="6" key="1">
    <citation type="submission" date="2025-08" db="UniProtKB">
        <authorList>
            <consortium name="RefSeq"/>
        </authorList>
    </citation>
    <scope>IDENTIFICATION</scope>
    <source>
        <tissue evidence="6">Entire body</tissue>
    </source>
</reference>
<organism evidence="5 6">
    <name type="scientific">Agrilus planipennis</name>
    <name type="common">Emerald ash borer</name>
    <name type="synonym">Agrilus marcopoli</name>
    <dbReference type="NCBI Taxonomy" id="224129"/>
    <lineage>
        <taxon>Eukaryota</taxon>
        <taxon>Metazoa</taxon>
        <taxon>Ecdysozoa</taxon>
        <taxon>Arthropoda</taxon>
        <taxon>Hexapoda</taxon>
        <taxon>Insecta</taxon>
        <taxon>Pterygota</taxon>
        <taxon>Neoptera</taxon>
        <taxon>Endopterygota</taxon>
        <taxon>Coleoptera</taxon>
        <taxon>Polyphaga</taxon>
        <taxon>Elateriformia</taxon>
        <taxon>Buprestoidea</taxon>
        <taxon>Buprestidae</taxon>
        <taxon>Agrilinae</taxon>
        <taxon>Agrilus</taxon>
    </lineage>
</organism>
<feature type="chain" id="PRO_5028989800" evidence="4">
    <location>
        <begin position="22"/>
        <end position="251"/>
    </location>
</feature>
<dbReference type="InParanoid" id="A0A7F5QWH6"/>
<dbReference type="Proteomes" id="UP000192223">
    <property type="component" value="Unplaced"/>
</dbReference>
<keyword evidence="1 4" id="KW-0732">Signal</keyword>
<dbReference type="PANTHER" id="PTHR11008:SF14">
    <property type="entry name" value="CIRCADIAN CLOCK-CONTROLLED PROTEIN-LIKE PROTEIN"/>
    <property type="match status" value="1"/>
</dbReference>
<evidence type="ECO:0000313" key="5">
    <source>
        <dbReference type="Proteomes" id="UP000192223"/>
    </source>
</evidence>
<evidence type="ECO:0000256" key="1">
    <source>
        <dbReference type="ARBA" id="ARBA00022729"/>
    </source>
</evidence>
<dbReference type="PANTHER" id="PTHR11008">
    <property type="entry name" value="PROTEIN TAKEOUT-LIKE PROTEIN"/>
    <property type="match status" value="1"/>
</dbReference>
<dbReference type="KEGG" id="apln:108736920"/>
<dbReference type="GO" id="GO:0007623">
    <property type="term" value="P:circadian rhythm"/>
    <property type="evidence" value="ECO:0007669"/>
    <property type="project" value="UniProtKB-ARBA"/>
</dbReference>
<evidence type="ECO:0000256" key="4">
    <source>
        <dbReference type="SAM" id="SignalP"/>
    </source>
</evidence>
<sequence length="251" mass="28543">MKALYGISVIFVLFVACGVSSKKIPSFVHRCYRNDPHLSECFIKVVNELRPRLAKGIPELNLSPIDPMVIPKISVTNYTGASLGVDAEFTNMTFYGGKDFVIKNHSQDFDAGECHTVIYIPKINMVTNYRIKGKILILDIDSSGKAEATFSDLVITAKLKMKKYQKNEKEHLKFEKDIFDIDIGKAIIHLNNIFPNNPEISENTNLVINENMDLLMQDIKPIALKTARDILLNLLNRVYETFSFDELWPLE</sequence>
<dbReference type="Gene3D" id="3.15.10.30">
    <property type="entry name" value="Haemolymph juvenile hormone binding protein"/>
    <property type="match status" value="1"/>
</dbReference>
<dbReference type="FunFam" id="3.15.10.30:FF:000001">
    <property type="entry name" value="Takeout-like protein 1"/>
    <property type="match status" value="1"/>
</dbReference>
<keyword evidence="5" id="KW-1185">Reference proteome</keyword>
<accession>A0A7F5QWH6</accession>